<dbReference type="PROSITE" id="PS51257">
    <property type="entry name" value="PROKAR_LIPOPROTEIN"/>
    <property type="match status" value="1"/>
</dbReference>
<name>A0A3B0WXE9_9ZZZZ</name>
<evidence type="ECO:0000256" key="2">
    <source>
        <dbReference type="ARBA" id="ARBA00022490"/>
    </source>
</evidence>
<accession>A0A3B0WXE9</accession>
<evidence type="ECO:0000313" key="6">
    <source>
        <dbReference type="EMBL" id="VAW53869.1"/>
    </source>
</evidence>
<evidence type="ECO:0000259" key="5">
    <source>
        <dbReference type="Pfam" id="PF12697"/>
    </source>
</evidence>
<dbReference type="InterPro" id="IPR050228">
    <property type="entry name" value="Carboxylesterase_BioH"/>
</dbReference>
<evidence type="ECO:0000256" key="4">
    <source>
        <dbReference type="ARBA" id="ARBA00022801"/>
    </source>
</evidence>
<sequence length="260" mass="28867">MGVEKPKITCLFVHGWGMNYAVWQSVIGCLPPWIDAQCMDLPGHGHRNAETLTGLQALADDVQAHCNRVKKADQPLILMAWSLGALPCLQLCINHYKVVDGLMVVNASPCFVVKPDWPLGVDGAVFDAFAVSLKKDFTATIRRFLSLQVKGSTSSRHVLRDLRETIMQQPIPNTQSLEAGLVLLKQIDLRQQLLNIQLPVCWLLGEQDGLVNTELADKLNVLIPQAEVITYKSAGHAVFLSHGKQFVQQLIKFCQYLSDD</sequence>
<dbReference type="AlphaFoldDB" id="A0A3B0WXE9"/>
<evidence type="ECO:0000256" key="1">
    <source>
        <dbReference type="ARBA" id="ARBA00022487"/>
    </source>
</evidence>
<dbReference type="NCBIfam" id="TIGR01738">
    <property type="entry name" value="bioH"/>
    <property type="match status" value="1"/>
</dbReference>
<evidence type="ECO:0000256" key="3">
    <source>
        <dbReference type="ARBA" id="ARBA00022756"/>
    </source>
</evidence>
<feature type="domain" description="AB hydrolase-1" evidence="5">
    <location>
        <begin position="11"/>
        <end position="248"/>
    </location>
</feature>
<dbReference type="PANTHER" id="PTHR43194">
    <property type="entry name" value="HYDROLASE ALPHA/BETA FOLD FAMILY"/>
    <property type="match status" value="1"/>
</dbReference>
<dbReference type="PANTHER" id="PTHR43194:SF5">
    <property type="entry name" value="PIMELOYL-[ACYL-CARRIER PROTEIN] METHYL ESTER ESTERASE"/>
    <property type="match status" value="1"/>
</dbReference>
<gene>
    <name evidence="6" type="ORF">MNBD_GAMMA07-1961</name>
</gene>
<protein>
    <recommendedName>
        <fullName evidence="5">AB hydrolase-1 domain-containing protein</fullName>
    </recommendedName>
</protein>
<reference evidence="6" key="1">
    <citation type="submission" date="2018-06" db="EMBL/GenBank/DDBJ databases">
        <authorList>
            <person name="Zhirakovskaya E."/>
        </authorList>
    </citation>
    <scope>NUCLEOTIDE SEQUENCE</scope>
</reference>
<dbReference type="Pfam" id="PF12697">
    <property type="entry name" value="Abhydrolase_6"/>
    <property type="match status" value="1"/>
</dbReference>
<dbReference type="Gene3D" id="3.40.50.1820">
    <property type="entry name" value="alpha/beta hydrolase"/>
    <property type="match status" value="1"/>
</dbReference>
<dbReference type="GO" id="GO:0052689">
    <property type="term" value="F:carboxylic ester hydrolase activity"/>
    <property type="evidence" value="ECO:0007669"/>
    <property type="project" value="UniProtKB-KW"/>
</dbReference>
<dbReference type="EMBL" id="UOFF01000046">
    <property type="protein sequence ID" value="VAW53869.1"/>
    <property type="molecule type" value="Genomic_DNA"/>
</dbReference>
<organism evidence="6">
    <name type="scientific">hydrothermal vent metagenome</name>
    <dbReference type="NCBI Taxonomy" id="652676"/>
    <lineage>
        <taxon>unclassified sequences</taxon>
        <taxon>metagenomes</taxon>
        <taxon>ecological metagenomes</taxon>
    </lineage>
</organism>
<keyword evidence="3" id="KW-0093">Biotin biosynthesis</keyword>
<dbReference type="SUPFAM" id="SSF53474">
    <property type="entry name" value="alpha/beta-Hydrolases"/>
    <property type="match status" value="1"/>
</dbReference>
<dbReference type="InterPro" id="IPR029058">
    <property type="entry name" value="AB_hydrolase_fold"/>
</dbReference>
<proteinExistence type="predicted"/>
<keyword evidence="2" id="KW-0963">Cytoplasm</keyword>
<keyword evidence="4" id="KW-0378">Hydrolase</keyword>
<dbReference type="InterPro" id="IPR000073">
    <property type="entry name" value="AB_hydrolase_1"/>
</dbReference>
<dbReference type="GO" id="GO:0009102">
    <property type="term" value="P:biotin biosynthetic process"/>
    <property type="evidence" value="ECO:0007669"/>
    <property type="project" value="UniProtKB-KW"/>
</dbReference>
<keyword evidence="1" id="KW-0719">Serine esterase</keyword>
<dbReference type="InterPro" id="IPR010076">
    <property type="entry name" value="BioH"/>
</dbReference>